<evidence type="ECO:0000256" key="5">
    <source>
        <dbReference type="ARBA" id="ARBA00022777"/>
    </source>
</evidence>
<dbReference type="InterPro" id="IPR000719">
    <property type="entry name" value="Prot_kinase_dom"/>
</dbReference>
<dbReference type="Gene3D" id="3.30.200.20">
    <property type="entry name" value="Phosphorylase Kinase, domain 1"/>
    <property type="match status" value="1"/>
</dbReference>
<evidence type="ECO:0000256" key="1">
    <source>
        <dbReference type="ARBA" id="ARBA00012513"/>
    </source>
</evidence>
<reference evidence="9" key="1">
    <citation type="journal article" date="2018" name="Nat. Microbiol.">
        <title>Leveraging single-cell genomics to expand the fungal tree of life.</title>
        <authorList>
            <person name="Ahrendt S.R."/>
            <person name="Quandt C.A."/>
            <person name="Ciobanu D."/>
            <person name="Clum A."/>
            <person name="Salamov A."/>
            <person name="Andreopoulos B."/>
            <person name="Cheng J.F."/>
            <person name="Woyke T."/>
            <person name="Pelin A."/>
            <person name="Henrissat B."/>
            <person name="Reynolds N.K."/>
            <person name="Benny G.L."/>
            <person name="Smith M.E."/>
            <person name="James T.Y."/>
            <person name="Grigoriev I.V."/>
        </authorList>
    </citation>
    <scope>NUCLEOTIDE SEQUENCE [LARGE SCALE GENOMIC DNA]</scope>
    <source>
        <strain evidence="9">ATCC 52028</strain>
    </source>
</reference>
<keyword evidence="3" id="KW-0808">Transferase</keyword>
<feature type="non-terminal residue" evidence="8">
    <location>
        <position position="392"/>
    </location>
</feature>
<dbReference type="InterPro" id="IPR008271">
    <property type="entry name" value="Ser/Thr_kinase_AS"/>
</dbReference>
<evidence type="ECO:0000256" key="2">
    <source>
        <dbReference type="ARBA" id="ARBA00022527"/>
    </source>
</evidence>
<dbReference type="AlphaFoldDB" id="A0A4P9X1M5"/>
<dbReference type="STRING" id="1555241.A0A4P9X1M5"/>
<dbReference type="GO" id="GO:0044773">
    <property type="term" value="P:mitotic DNA damage checkpoint signaling"/>
    <property type="evidence" value="ECO:0007669"/>
    <property type="project" value="TreeGrafter"/>
</dbReference>
<name>A0A4P9X1M5_9FUNG</name>
<dbReference type="EMBL" id="ML014331">
    <property type="protein sequence ID" value="RKO99015.1"/>
    <property type="molecule type" value="Genomic_DNA"/>
</dbReference>
<evidence type="ECO:0000256" key="6">
    <source>
        <dbReference type="ARBA" id="ARBA00022840"/>
    </source>
</evidence>
<organism evidence="8 9">
    <name type="scientific">Caulochytrium protostelioides</name>
    <dbReference type="NCBI Taxonomy" id="1555241"/>
    <lineage>
        <taxon>Eukaryota</taxon>
        <taxon>Fungi</taxon>
        <taxon>Fungi incertae sedis</taxon>
        <taxon>Chytridiomycota</taxon>
        <taxon>Chytridiomycota incertae sedis</taxon>
        <taxon>Chytridiomycetes</taxon>
        <taxon>Caulochytriales</taxon>
        <taxon>Caulochytriaceae</taxon>
        <taxon>Caulochytrium</taxon>
    </lineage>
</organism>
<gene>
    <name evidence="8" type="ORF">CXG81DRAFT_15155</name>
</gene>
<dbReference type="PANTHER" id="PTHR44167:SF23">
    <property type="entry name" value="CDC7 KINASE, ISOFORM A-RELATED"/>
    <property type="match status" value="1"/>
</dbReference>
<dbReference type="GO" id="GO:0005634">
    <property type="term" value="C:nucleus"/>
    <property type="evidence" value="ECO:0007669"/>
    <property type="project" value="TreeGrafter"/>
</dbReference>
<proteinExistence type="predicted"/>
<evidence type="ECO:0000256" key="4">
    <source>
        <dbReference type="ARBA" id="ARBA00022741"/>
    </source>
</evidence>
<dbReference type="GO" id="GO:0005524">
    <property type="term" value="F:ATP binding"/>
    <property type="evidence" value="ECO:0007669"/>
    <property type="project" value="UniProtKB-KW"/>
</dbReference>
<dbReference type="CDD" id="cd14019">
    <property type="entry name" value="STKc_Cdc7"/>
    <property type="match status" value="1"/>
</dbReference>
<feature type="domain" description="Protein kinase" evidence="7">
    <location>
        <begin position="35"/>
        <end position="387"/>
    </location>
</feature>
<evidence type="ECO:0000259" key="7">
    <source>
        <dbReference type="PROSITE" id="PS50011"/>
    </source>
</evidence>
<dbReference type="OrthoDB" id="10020333at2759"/>
<dbReference type="GO" id="GO:0004674">
    <property type="term" value="F:protein serine/threonine kinase activity"/>
    <property type="evidence" value="ECO:0007669"/>
    <property type="project" value="UniProtKB-KW"/>
</dbReference>
<evidence type="ECO:0000256" key="3">
    <source>
        <dbReference type="ARBA" id="ARBA00022679"/>
    </source>
</evidence>
<protein>
    <recommendedName>
        <fullName evidence="1">non-specific serine/threonine protein kinase</fullName>
        <ecNumber evidence="1">2.7.11.1</ecNumber>
    </recommendedName>
</protein>
<dbReference type="Pfam" id="PF00069">
    <property type="entry name" value="Pkinase"/>
    <property type="match status" value="2"/>
</dbReference>
<evidence type="ECO:0000313" key="9">
    <source>
        <dbReference type="Proteomes" id="UP000274922"/>
    </source>
</evidence>
<sequence>MASTAPPEHEPDVEDHLAEEILDLYNDFPGLAHRFRIVTKIGEGTFSSVYKAEDRLWASHHVAQAQAQVAALEANSGVCLCRMVALKRIYVTSSPQRIYNELKILDELGGHPNVGPLITILRHEDQVLAVLPYFQFDDWRQLQIRMDMDQIRSYLRALLRGLAHVHAKNYIHRDIKPSNFLYNMARRTGIIVDFGLAQEVRSPTAKERAQIDAQAAKYPVRATTNLQTRIRRMFPGAGGGCFAKDTRPSIRANRAGTRGFRAPEVLFKVVHQTPVVDIWSVGVILLSLFSGRFPFFNATDDQEALLEIAHLFGREAMQAAARTFRRTFNTNVPSVSDPVPLRTLCQRLWSERYRDIPDEGFDFLERLLTLNPAERLTAEAALRHPFLAEPEP</sequence>
<dbReference type="SUPFAM" id="SSF56112">
    <property type="entry name" value="Protein kinase-like (PK-like)"/>
    <property type="match status" value="1"/>
</dbReference>
<dbReference type="PROSITE" id="PS00108">
    <property type="entry name" value="PROTEIN_KINASE_ST"/>
    <property type="match status" value="1"/>
</dbReference>
<dbReference type="InterPro" id="IPR011009">
    <property type="entry name" value="Kinase-like_dom_sf"/>
</dbReference>
<dbReference type="Gene3D" id="1.10.510.10">
    <property type="entry name" value="Transferase(Phosphotransferase) domain 1"/>
    <property type="match status" value="1"/>
</dbReference>
<accession>A0A4P9X1M5</accession>
<dbReference type="SMART" id="SM00220">
    <property type="entry name" value="S_TKc"/>
    <property type="match status" value="1"/>
</dbReference>
<keyword evidence="6" id="KW-0067">ATP-binding</keyword>
<keyword evidence="2" id="KW-0723">Serine/threonine-protein kinase</keyword>
<keyword evidence="5" id="KW-0418">Kinase</keyword>
<keyword evidence="4" id="KW-0547">Nucleotide-binding</keyword>
<dbReference type="PROSITE" id="PS50011">
    <property type="entry name" value="PROTEIN_KINASE_DOM"/>
    <property type="match status" value="1"/>
</dbReference>
<dbReference type="Proteomes" id="UP000274922">
    <property type="component" value="Unassembled WGS sequence"/>
</dbReference>
<keyword evidence="9" id="KW-1185">Reference proteome</keyword>
<dbReference type="PANTHER" id="PTHR44167">
    <property type="entry name" value="OVARIAN-SPECIFIC SERINE/THREONINE-PROTEIN KINASE LOK-RELATED"/>
    <property type="match status" value="1"/>
</dbReference>
<dbReference type="EC" id="2.7.11.1" evidence="1"/>
<evidence type="ECO:0000313" key="8">
    <source>
        <dbReference type="EMBL" id="RKO99015.1"/>
    </source>
</evidence>